<gene>
    <name evidence="2" type="ORF">MLIT_16480</name>
</gene>
<evidence type="ECO:0000256" key="1">
    <source>
        <dbReference type="SAM" id="MobiDB-lite"/>
    </source>
</evidence>
<keyword evidence="3" id="KW-1185">Reference proteome</keyword>
<feature type="compositionally biased region" description="Gly residues" evidence="1">
    <location>
        <begin position="38"/>
        <end position="48"/>
    </location>
</feature>
<evidence type="ECO:0000313" key="3">
    <source>
        <dbReference type="Proteomes" id="UP000466607"/>
    </source>
</evidence>
<dbReference type="Proteomes" id="UP000466607">
    <property type="component" value="Chromosome"/>
</dbReference>
<name>A0AAD1IJG8_9MYCO</name>
<dbReference type="AlphaFoldDB" id="A0AAD1IJG8"/>
<sequence length="127" mass="12876">MTEVTFGADGRGGGAAFGEVSAGWGAAEVDDEGDGGDGGEGWPRGGGSAPHWTSVAAATATASAVAGRRLVRRRNRMEDRLISGADATRQSDGDGHPAGRINARVSTLRYCQGAITEEEVSAAAVMN</sequence>
<feature type="compositionally biased region" description="Acidic residues" evidence="1">
    <location>
        <begin position="28"/>
        <end position="37"/>
    </location>
</feature>
<proteinExistence type="predicted"/>
<feature type="region of interest" description="Disordered" evidence="1">
    <location>
        <begin position="24"/>
        <end position="51"/>
    </location>
</feature>
<organism evidence="2 3">
    <name type="scientific">Mycolicibacterium litorale</name>
    <dbReference type="NCBI Taxonomy" id="758802"/>
    <lineage>
        <taxon>Bacteria</taxon>
        <taxon>Bacillati</taxon>
        <taxon>Actinomycetota</taxon>
        <taxon>Actinomycetes</taxon>
        <taxon>Mycobacteriales</taxon>
        <taxon>Mycobacteriaceae</taxon>
        <taxon>Mycolicibacterium</taxon>
    </lineage>
</organism>
<reference evidence="2 3" key="1">
    <citation type="journal article" date="2019" name="Emerg. Microbes Infect.">
        <title>Comprehensive subspecies identification of 175 nontuberculous mycobacteria species based on 7547 genomic profiles.</title>
        <authorList>
            <person name="Matsumoto Y."/>
            <person name="Kinjo T."/>
            <person name="Motooka D."/>
            <person name="Nabeya D."/>
            <person name="Jung N."/>
            <person name="Uechi K."/>
            <person name="Horii T."/>
            <person name="Iida T."/>
            <person name="Fujita J."/>
            <person name="Nakamura S."/>
        </authorList>
    </citation>
    <scope>NUCLEOTIDE SEQUENCE [LARGE SCALE GENOMIC DNA]</scope>
    <source>
        <strain evidence="2 3">JCM 17423</strain>
    </source>
</reference>
<evidence type="ECO:0000313" key="2">
    <source>
        <dbReference type="EMBL" id="BBY16056.1"/>
    </source>
</evidence>
<protein>
    <submittedName>
        <fullName evidence="2">Uncharacterized protein</fullName>
    </submittedName>
</protein>
<accession>A0AAD1IJG8</accession>
<dbReference type="EMBL" id="AP022586">
    <property type="protein sequence ID" value="BBY16056.1"/>
    <property type="molecule type" value="Genomic_DNA"/>
</dbReference>
<feature type="region of interest" description="Disordered" evidence="1">
    <location>
        <begin position="81"/>
        <end position="100"/>
    </location>
</feature>